<dbReference type="InterPro" id="IPR027469">
    <property type="entry name" value="Cation_efflux_TMD_sf"/>
</dbReference>
<accession>A0A3R7NBR7</accession>
<dbReference type="PANTHER" id="PTHR11562">
    <property type="entry name" value="CATION EFFLUX PROTEIN/ ZINC TRANSPORTER"/>
    <property type="match status" value="1"/>
</dbReference>
<evidence type="ECO:0000256" key="3">
    <source>
        <dbReference type="ARBA" id="ARBA00022906"/>
    </source>
</evidence>
<evidence type="ECO:0000313" key="8">
    <source>
        <dbReference type="EMBL" id="RNF00202.1"/>
    </source>
</evidence>
<dbReference type="OMA" id="CEEINSH"/>
<proteinExistence type="predicted"/>
<keyword evidence="9" id="KW-1185">Reference proteome</keyword>
<reference evidence="8 9" key="1">
    <citation type="journal article" date="2018" name="BMC Genomics">
        <title>Genomic comparison of Trypanosoma conorhini and Trypanosoma rangeli to Trypanosoma cruzi strains of high and low virulence.</title>
        <authorList>
            <person name="Bradwell K.R."/>
            <person name="Koparde V.N."/>
            <person name="Matveyev A.V."/>
            <person name="Serrano M.G."/>
            <person name="Alves J.M."/>
            <person name="Parikh H."/>
            <person name="Huang B."/>
            <person name="Lee V."/>
            <person name="Espinosa-Alvarez O."/>
            <person name="Ortiz P.A."/>
            <person name="Costa-Martins A.G."/>
            <person name="Teixeira M.M."/>
            <person name="Buck G.A."/>
        </authorList>
    </citation>
    <scope>NUCLEOTIDE SEQUENCE [LARGE SCALE GENOMIC DNA]</scope>
    <source>
        <strain evidence="8 9">AM80</strain>
    </source>
</reference>
<organism evidence="8 9">
    <name type="scientific">Trypanosoma rangeli</name>
    <dbReference type="NCBI Taxonomy" id="5698"/>
    <lineage>
        <taxon>Eukaryota</taxon>
        <taxon>Discoba</taxon>
        <taxon>Euglenozoa</taxon>
        <taxon>Kinetoplastea</taxon>
        <taxon>Metakinetoplastina</taxon>
        <taxon>Trypanosomatida</taxon>
        <taxon>Trypanosomatidae</taxon>
        <taxon>Trypanosoma</taxon>
        <taxon>Herpetosoma</taxon>
    </lineage>
</organism>
<dbReference type="RefSeq" id="XP_029235632.1">
    <property type="nucleotide sequence ID" value="XM_029384537.1"/>
</dbReference>
<evidence type="ECO:0000259" key="7">
    <source>
        <dbReference type="Pfam" id="PF01545"/>
    </source>
</evidence>
<dbReference type="Gene3D" id="1.20.1510.10">
    <property type="entry name" value="Cation efflux protein transmembrane domain"/>
    <property type="match status" value="1"/>
</dbReference>
<dbReference type="InterPro" id="IPR050681">
    <property type="entry name" value="CDF/SLC30A"/>
</dbReference>
<dbReference type="VEuPathDB" id="TriTrypDB:TRSC58_01091"/>
<evidence type="ECO:0000256" key="4">
    <source>
        <dbReference type="ARBA" id="ARBA00022989"/>
    </source>
</evidence>
<feature type="transmembrane region" description="Helical" evidence="6">
    <location>
        <begin position="56"/>
        <end position="81"/>
    </location>
</feature>
<name>A0A3R7NBR7_TRYRA</name>
<comment type="subcellular location">
    <subcellularLocation>
        <location evidence="1">Membrane</location>
        <topology evidence="1">Multi-pass membrane protein</topology>
    </subcellularLocation>
</comment>
<dbReference type="GeneID" id="40331691"/>
<feature type="transmembrane region" description="Helical" evidence="6">
    <location>
        <begin position="124"/>
        <end position="143"/>
    </location>
</feature>
<feature type="transmembrane region" description="Helical" evidence="6">
    <location>
        <begin position="191"/>
        <end position="212"/>
    </location>
</feature>
<keyword evidence="3" id="KW-0406">Ion transport</keyword>
<comment type="caution">
    <text evidence="8">The sequence shown here is derived from an EMBL/GenBank/DDBJ whole genome shotgun (WGS) entry which is preliminary data.</text>
</comment>
<dbReference type="AlphaFoldDB" id="A0A3R7NBR7"/>
<dbReference type="SUPFAM" id="SSF161111">
    <property type="entry name" value="Cation efflux protein transmembrane domain-like"/>
    <property type="match status" value="1"/>
</dbReference>
<dbReference type="InterPro" id="IPR058533">
    <property type="entry name" value="Cation_efflux_TM"/>
</dbReference>
<keyword evidence="3" id="KW-0862">Zinc</keyword>
<dbReference type="OrthoDB" id="243622at2759"/>
<evidence type="ECO:0000256" key="6">
    <source>
        <dbReference type="SAM" id="Phobius"/>
    </source>
</evidence>
<protein>
    <submittedName>
        <fullName evidence="8">Solute carrier family 30 (Zinc transporter), member 2</fullName>
    </submittedName>
</protein>
<keyword evidence="3" id="KW-0813">Transport</keyword>
<dbReference type="GO" id="GO:0005886">
    <property type="term" value="C:plasma membrane"/>
    <property type="evidence" value="ECO:0007669"/>
    <property type="project" value="TreeGrafter"/>
</dbReference>
<dbReference type="EMBL" id="MKGL01000339">
    <property type="protein sequence ID" value="RNF00202.1"/>
    <property type="molecule type" value="Genomic_DNA"/>
</dbReference>
<dbReference type="PANTHER" id="PTHR11562:SF17">
    <property type="entry name" value="RE54080P-RELATED"/>
    <property type="match status" value="1"/>
</dbReference>
<feature type="domain" description="Cation efflux protein transmembrane" evidence="7">
    <location>
        <begin position="60"/>
        <end position="216"/>
    </location>
</feature>
<sequence>MQREAEGLLRPGGAAQAGYASNGLRHDSLSPTPNERVAIENVLNTTEERRRREAKVLYGALIFCFVFMVLEFGSGVLAHSLALLTDAAHLMIDVGAYGLSIMSLKAASKASCGKYNYGWHRVEVIGTLVSVFSIWALVLWIIIECMTRMWNVVACSRIPAMLLHQAVLGKAGVGIAAAPSELMCEEINSHIMIVVGVLGMVVNVVCALILYLGGSHGHSHFGGHRHSHTEGGARVGRKNLQRLAGASRAPPRPQCSTQPRLWWQGEGQEGVCSQRGVTSCVGRLCAIRWGDTCGHLYLLYQQACLRYPIV</sequence>
<dbReference type="GO" id="GO:0005385">
    <property type="term" value="F:zinc ion transmembrane transporter activity"/>
    <property type="evidence" value="ECO:0007669"/>
    <property type="project" value="TreeGrafter"/>
</dbReference>
<keyword evidence="5 6" id="KW-0472">Membrane</keyword>
<keyword evidence="3" id="KW-0864">Zinc transport</keyword>
<evidence type="ECO:0000256" key="1">
    <source>
        <dbReference type="ARBA" id="ARBA00004141"/>
    </source>
</evidence>
<evidence type="ECO:0000313" key="9">
    <source>
        <dbReference type="Proteomes" id="UP000283634"/>
    </source>
</evidence>
<evidence type="ECO:0000256" key="2">
    <source>
        <dbReference type="ARBA" id="ARBA00022692"/>
    </source>
</evidence>
<keyword evidence="2 6" id="KW-0812">Transmembrane</keyword>
<dbReference type="Pfam" id="PF01545">
    <property type="entry name" value="Cation_efflux"/>
    <property type="match status" value="1"/>
</dbReference>
<evidence type="ECO:0000256" key="5">
    <source>
        <dbReference type="ARBA" id="ARBA00023136"/>
    </source>
</evidence>
<gene>
    <name evidence="8" type="ORF">TraAM80_07758</name>
</gene>
<keyword evidence="4 6" id="KW-1133">Transmembrane helix</keyword>
<dbReference type="Proteomes" id="UP000283634">
    <property type="component" value="Unassembled WGS sequence"/>
</dbReference>